<comment type="caution">
    <text evidence="12">The sequence shown here is derived from an EMBL/GenBank/DDBJ whole genome shotgun (WGS) entry which is preliminary data.</text>
</comment>
<dbReference type="InterPro" id="IPR023997">
    <property type="entry name" value="TonB-dep_OMP_SusC/RagA_CS"/>
</dbReference>
<dbReference type="Gene3D" id="2.40.170.20">
    <property type="entry name" value="TonB-dependent receptor, beta-barrel domain"/>
    <property type="match status" value="1"/>
</dbReference>
<keyword evidence="7 8" id="KW-0998">Cell outer membrane</keyword>
<dbReference type="Pfam" id="PF07715">
    <property type="entry name" value="Plug"/>
    <property type="match status" value="1"/>
</dbReference>
<dbReference type="SUPFAM" id="SSF49464">
    <property type="entry name" value="Carboxypeptidase regulatory domain-like"/>
    <property type="match status" value="1"/>
</dbReference>
<gene>
    <name evidence="12" type="ORF">H7U12_05970</name>
</gene>
<dbReference type="Proteomes" id="UP000659698">
    <property type="component" value="Unassembled WGS sequence"/>
</dbReference>
<dbReference type="Pfam" id="PF13715">
    <property type="entry name" value="CarbopepD_reg_2"/>
    <property type="match status" value="1"/>
</dbReference>
<feature type="domain" description="TonB-dependent receptor-like beta-barrel" evidence="10">
    <location>
        <begin position="365"/>
        <end position="934"/>
    </location>
</feature>
<name>A0ABR6VPU9_9BACT</name>
<dbReference type="InterPro" id="IPR039426">
    <property type="entry name" value="TonB-dep_rcpt-like"/>
</dbReference>
<protein>
    <submittedName>
        <fullName evidence="12">TonB-dependent receptor</fullName>
    </submittedName>
</protein>
<feature type="domain" description="TonB-dependent receptor plug" evidence="11">
    <location>
        <begin position="122"/>
        <end position="227"/>
    </location>
</feature>
<dbReference type="InterPro" id="IPR008969">
    <property type="entry name" value="CarboxyPept-like_regulatory"/>
</dbReference>
<evidence type="ECO:0000313" key="12">
    <source>
        <dbReference type="EMBL" id="MBC3539219.1"/>
    </source>
</evidence>
<evidence type="ECO:0000256" key="4">
    <source>
        <dbReference type="ARBA" id="ARBA00022692"/>
    </source>
</evidence>
<dbReference type="InterPro" id="IPR012910">
    <property type="entry name" value="Plug_dom"/>
</dbReference>
<keyword evidence="3 8" id="KW-1134">Transmembrane beta strand</keyword>
<dbReference type="SUPFAM" id="SSF56935">
    <property type="entry name" value="Porins"/>
    <property type="match status" value="1"/>
</dbReference>
<evidence type="ECO:0000256" key="5">
    <source>
        <dbReference type="ARBA" id="ARBA00023077"/>
    </source>
</evidence>
<dbReference type="EMBL" id="JACOAF010000017">
    <property type="protein sequence ID" value="MBC3539219.1"/>
    <property type="molecule type" value="Genomic_DNA"/>
</dbReference>
<dbReference type="NCBIfam" id="TIGR04057">
    <property type="entry name" value="SusC_RagA_signa"/>
    <property type="match status" value="1"/>
</dbReference>
<dbReference type="RefSeq" id="WP_186634466.1">
    <property type="nucleotide sequence ID" value="NZ_JACOAF010000017.1"/>
</dbReference>
<accession>A0ABR6VPU9</accession>
<dbReference type="InterPro" id="IPR000531">
    <property type="entry name" value="Beta-barrel_TonB"/>
</dbReference>
<dbReference type="InterPro" id="IPR023996">
    <property type="entry name" value="TonB-dep_OMP_SusC/RagA"/>
</dbReference>
<keyword evidence="5 9" id="KW-0798">TonB box</keyword>
<keyword evidence="12" id="KW-0675">Receptor</keyword>
<evidence type="ECO:0000256" key="1">
    <source>
        <dbReference type="ARBA" id="ARBA00004571"/>
    </source>
</evidence>
<dbReference type="NCBIfam" id="TIGR04056">
    <property type="entry name" value="OMP_RagA_SusC"/>
    <property type="match status" value="1"/>
</dbReference>
<evidence type="ECO:0000256" key="7">
    <source>
        <dbReference type="ARBA" id="ARBA00023237"/>
    </source>
</evidence>
<keyword evidence="4 8" id="KW-0812">Transmembrane</keyword>
<evidence type="ECO:0000256" key="8">
    <source>
        <dbReference type="PROSITE-ProRule" id="PRU01360"/>
    </source>
</evidence>
<dbReference type="InterPro" id="IPR036942">
    <property type="entry name" value="Beta-barrel_TonB_sf"/>
</dbReference>
<organism evidence="12 13">
    <name type="scientific">Rufibacter sediminis</name>
    <dbReference type="NCBI Taxonomy" id="2762756"/>
    <lineage>
        <taxon>Bacteria</taxon>
        <taxon>Pseudomonadati</taxon>
        <taxon>Bacteroidota</taxon>
        <taxon>Cytophagia</taxon>
        <taxon>Cytophagales</taxon>
        <taxon>Hymenobacteraceae</taxon>
        <taxon>Rufibacter</taxon>
    </lineage>
</organism>
<dbReference type="PROSITE" id="PS52016">
    <property type="entry name" value="TONB_DEPENDENT_REC_3"/>
    <property type="match status" value="1"/>
</dbReference>
<keyword evidence="13" id="KW-1185">Reference proteome</keyword>
<comment type="subcellular location">
    <subcellularLocation>
        <location evidence="1 8">Cell outer membrane</location>
        <topology evidence="1 8">Multi-pass membrane protein</topology>
    </subcellularLocation>
</comment>
<reference evidence="12 13" key="1">
    <citation type="journal article" date="2019" name="Int. J. Syst. Evol. Microbiol.">
        <title>Rufibacter sediminis sp. nov., isolated from freshwater lake sediment.</title>
        <authorList>
            <person name="Qu J.H."/>
            <person name="Zhang L.J."/>
            <person name="Fu Y.H."/>
            <person name="Li H.F."/>
        </authorList>
    </citation>
    <scope>NUCLEOTIDE SEQUENCE [LARGE SCALE GENOMIC DNA]</scope>
    <source>
        <strain evidence="12 13">H-1</strain>
    </source>
</reference>
<evidence type="ECO:0000256" key="3">
    <source>
        <dbReference type="ARBA" id="ARBA00022452"/>
    </source>
</evidence>
<comment type="similarity">
    <text evidence="8 9">Belongs to the TonB-dependent receptor family.</text>
</comment>
<keyword evidence="2 8" id="KW-0813">Transport</keyword>
<evidence type="ECO:0000256" key="2">
    <source>
        <dbReference type="ARBA" id="ARBA00022448"/>
    </source>
</evidence>
<keyword evidence="6 8" id="KW-0472">Membrane</keyword>
<evidence type="ECO:0000256" key="6">
    <source>
        <dbReference type="ARBA" id="ARBA00023136"/>
    </source>
</evidence>
<sequence>MNKKLQTHLRILLLIPLLVLQVSGVLAQQLGIKGKVTDETGVGLPGVAVVLKGTTTGTSTDANGDYSISVPASGGILVFSYISYQTQEVPVTNQTTLNVTLKTDTKALDEVVVIGYGTQRRADVTSSVATVKSDDFVKAPVVDAGQLLQGKVAGLTVVSSNGDPASGTAILLRGNTTLFGANSDPLVLIDGIPGNLKTVAPEDIASVDVLKDGSAAAIYGTRGTNGVIIITTKRASGDFDSSIEYSGSVSTQTIAKKLDMLTADDYRAQIAAGTRPSNMDLGGNTNWLDEITQTPISNVHNLTFRGGNRKTNYLANANYRALNGVFKKSDNKTFTGRVDINHNMLDDKLHLNLGFLNTHNKFTTTGDGFSFNGYTYRQSLIFNPTTPIRNAEGQYYEQPGNFNYENPLGRLFESDGENTSQNNRLSAVLTYNPIQSLTLKALGSYTRFNEERGYAETKNHISTVRDGRNGFASVGSSQNIDRLLELTSEYATTLGSHRVSILGGYTYQEMDTRNQWMQNWNFPTDMFGYSSIGLGTARALGITPIYSGRFKTNLISFIGRVSYSFKDKYLLLANLRHEAASTLAGTNKPWGTFPAISAGWRITNEPFMESQNLFDELKLRAGYGVTGSNPRDLFLGQATLSYGDSYYSNGQWIQTLGPARNPNPYLRWEEKHESNFGLDYSMLGGRISGTFDYYYRRISGLLYDFPVPSPPNLVGFTRANVGKMDNKGFEALVNLVPVQKADFNWTTTLLFSTNENKLVNFQNELYKTSSNYITAGGTGEPIQTFTHLINAGDNIGDFYGFKVIDVSESGEWIYEDKDGNAVPYDDFSHSFEDKKVLGNGIPKYHAGWNNNFRYKNFDLGITMRGSFGFQILNFQRMYYENPSIQAYNRLKSAYEPVFGKAVLSNDMPLEFNSYYVEDGDFWKVDNITLGYTFKNLNAKYLQSARIYVSSLNTFVITNYKGIDPEVSWLGLSPGIDNRDKYPTTRTFTVGVNISL</sequence>
<proteinExistence type="inferred from homology"/>
<evidence type="ECO:0000313" key="13">
    <source>
        <dbReference type="Proteomes" id="UP000659698"/>
    </source>
</evidence>
<evidence type="ECO:0000259" key="10">
    <source>
        <dbReference type="Pfam" id="PF00593"/>
    </source>
</evidence>
<dbReference type="Gene3D" id="2.60.40.1120">
    <property type="entry name" value="Carboxypeptidase-like, regulatory domain"/>
    <property type="match status" value="1"/>
</dbReference>
<dbReference type="Pfam" id="PF00593">
    <property type="entry name" value="TonB_dep_Rec_b-barrel"/>
    <property type="match status" value="1"/>
</dbReference>
<dbReference type="InterPro" id="IPR037066">
    <property type="entry name" value="Plug_dom_sf"/>
</dbReference>
<evidence type="ECO:0000259" key="11">
    <source>
        <dbReference type="Pfam" id="PF07715"/>
    </source>
</evidence>
<evidence type="ECO:0000256" key="9">
    <source>
        <dbReference type="RuleBase" id="RU003357"/>
    </source>
</evidence>
<dbReference type="Gene3D" id="2.170.130.10">
    <property type="entry name" value="TonB-dependent receptor, plug domain"/>
    <property type="match status" value="1"/>
</dbReference>